<organism evidence="1">
    <name type="scientific">Oryza glumipatula</name>
    <dbReference type="NCBI Taxonomy" id="40148"/>
    <lineage>
        <taxon>Eukaryota</taxon>
        <taxon>Viridiplantae</taxon>
        <taxon>Streptophyta</taxon>
        <taxon>Embryophyta</taxon>
        <taxon>Tracheophyta</taxon>
        <taxon>Spermatophyta</taxon>
        <taxon>Magnoliopsida</taxon>
        <taxon>Liliopsida</taxon>
        <taxon>Poales</taxon>
        <taxon>Poaceae</taxon>
        <taxon>BOP clade</taxon>
        <taxon>Oryzoideae</taxon>
        <taxon>Oryzeae</taxon>
        <taxon>Oryzinae</taxon>
        <taxon>Oryza</taxon>
    </lineage>
</organism>
<dbReference type="Gramene" id="OGLUM01G19290.1">
    <property type="protein sequence ID" value="OGLUM01G19290.1"/>
    <property type="gene ID" value="OGLUM01G19290"/>
</dbReference>
<proteinExistence type="predicted"/>
<reference evidence="1" key="2">
    <citation type="submission" date="2015-04" db="UniProtKB">
        <authorList>
            <consortium name="EnsemblPlants"/>
        </authorList>
    </citation>
    <scope>IDENTIFICATION</scope>
</reference>
<reference evidence="1" key="3">
    <citation type="submission" date="2018-05" db="EMBL/GenBank/DDBJ databases">
        <title>OgluRS3 (Oryza glumaepatula Reference Sequence Version 3).</title>
        <authorList>
            <person name="Zhang J."/>
            <person name="Kudrna D."/>
            <person name="Lee S."/>
            <person name="Talag J."/>
            <person name="Welchert J."/>
            <person name="Wing R.A."/>
        </authorList>
    </citation>
    <scope>NUCLEOTIDE SEQUENCE [LARGE SCALE GENOMIC DNA]</scope>
</reference>
<evidence type="ECO:0000313" key="2">
    <source>
        <dbReference type="Proteomes" id="UP000026961"/>
    </source>
</evidence>
<keyword evidence="2" id="KW-1185">Reference proteome</keyword>
<dbReference type="AlphaFoldDB" id="A0A0D9Y916"/>
<evidence type="ECO:0000313" key="1">
    <source>
        <dbReference type="EnsemblPlants" id="OGLUM01G19290.1"/>
    </source>
</evidence>
<reference evidence="1" key="1">
    <citation type="submission" date="2013-08" db="EMBL/GenBank/DDBJ databases">
        <title>Oryza genome evolution.</title>
        <authorList>
            <person name="Wing R.A."/>
            <person name="Panaud O."/>
            <person name="Oliveira A.C."/>
        </authorList>
    </citation>
    <scope>NUCLEOTIDE SEQUENCE</scope>
</reference>
<protein>
    <submittedName>
        <fullName evidence="1">Uncharacterized protein</fullName>
    </submittedName>
</protein>
<accession>A0A0D9Y916</accession>
<dbReference type="HOGENOM" id="CLU_1952139_0_0_1"/>
<name>A0A0D9Y916_9ORYZ</name>
<sequence length="129" mass="13970">MLWMHGVVAAPSLLAVSLRHRRRRPLEREAVGAGCGSHDFLSGGSVRCGTSRAIGYAELGGGGSSSSAAMEEVKALMFAAGVDAAESSHIGHDPRLQSWWKKWCKQTWFYSPRLQFRSSTTGNQLPVLP</sequence>
<dbReference type="Proteomes" id="UP000026961">
    <property type="component" value="Chromosome 1"/>
</dbReference>
<dbReference type="EnsemblPlants" id="OGLUM01G19290.1">
    <property type="protein sequence ID" value="OGLUM01G19290.1"/>
    <property type="gene ID" value="OGLUM01G19290"/>
</dbReference>